<gene>
    <name evidence="5" type="ORF">Ae201684_005055</name>
</gene>
<dbReference type="PANTHER" id="PTHR24322">
    <property type="entry name" value="PKSB"/>
    <property type="match status" value="1"/>
</dbReference>
<dbReference type="InterPro" id="IPR020904">
    <property type="entry name" value="Sc_DH/Rdtase_CS"/>
</dbReference>
<reference evidence="5 6" key="1">
    <citation type="submission" date="2019-07" db="EMBL/GenBank/DDBJ databases">
        <title>Genomics analysis of Aphanomyces spp. identifies a new class of oomycete effector associated with host adaptation.</title>
        <authorList>
            <person name="Gaulin E."/>
        </authorList>
    </citation>
    <scope>NUCLEOTIDE SEQUENCE [LARGE SCALE GENOMIC DNA]</scope>
    <source>
        <strain evidence="5 6">ATCC 201684</strain>
    </source>
</reference>
<dbReference type="Gene3D" id="3.40.50.720">
    <property type="entry name" value="NAD(P)-binding Rossmann-like Domain"/>
    <property type="match status" value="1"/>
</dbReference>
<comment type="similarity">
    <text evidence="1 3">Belongs to the short-chain dehydrogenases/reductases (SDR) family.</text>
</comment>
<proteinExistence type="inferred from homology"/>
<evidence type="ECO:0000256" key="2">
    <source>
        <dbReference type="ARBA" id="ARBA00023002"/>
    </source>
</evidence>
<dbReference type="PRINTS" id="PR00081">
    <property type="entry name" value="GDHRDH"/>
</dbReference>
<name>A0A6G0XGE0_9STRA</name>
<protein>
    <submittedName>
        <fullName evidence="5">Uncharacterized protein</fullName>
    </submittedName>
</protein>
<dbReference type="PRINTS" id="PR00080">
    <property type="entry name" value="SDRFAMILY"/>
</dbReference>
<dbReference type="InterPro" id="IPR036291">
    <property type="entry name" value="NAD(P)-bd_dom_sf"/>
</dbReference>
<keyword evidence="2" id="KW-0560">Oxidoreductase</keyword>
<dbReference type="PROSITE" id="PS00061">
    <property type="entry name" value="ADH_SHORT"/>
    <property type="match status" value="1"/>
</dbReference>
<comment type="caution">
    <text evidence="5">The sequence shown here is derived from an EMBL/GenBank/DDBJ whole genome shotgun (WGS) entry which is preliminary data.</text>
</comment>
<accession>A0A6G0XGE0</accession>
<keyword evidence="4" id="KW-0812">Transmembrane</keyword>
<dbReference type="Proteomes" id="UP000481153">
    <property type="component" value="Unassembled WGS sequence"/>
</dbReference>
<keyword evidence="6" id="KW-1185">Reference proteome</keyword>
<organism evidence="5 6">
    <name type="scientific">Aphanomyces euteiches</name>
    <dbReference type="NCBI Taxonomy" id="100861"/>
    <lineage>
        <taxon>Eukaryota</taxon>
        <taxon>Sar</taxon>
        <taxon>Stramenopiles</taxon>
        <taxon>Oomycota</taxon>
        <taxon>Saprolegniomycetes</taxon>
        <taxon>Saprolegniales</taxon>
        <taxon>Verrucalvaceae</taxon>
        <taxon>Aphanomyces</taxon>
    </lineage>
</organism>
<dbReference type="EMBL" id="VJMJ01000065">
    <property type="protein sequence ID" value="KAF0739278.1"/>
    <property type="molecule type" value="Genomic_DNA"/>
</dbReference>
<evidence type="ECO:0000313" key="5">
    <source>
        <dbReference type="EMBL" id="KAF0739278.1"/>
    </source>
</evidence>
<dbReference type="GO" id="GO:0016616">
    <property type="term" value="F:oxidoreductase activity, acting on the CH-OH group of donors, NAD or NADP as acceptor"/>
    <property type="evidence" value="ECO:0007669"/>
    <property type="project" value="TreeGrafter"/>
</dbReference>
<keyword evidence="4" id="KW-1133">Transmembrane helix</keyword>
<evidence type="ECO:0000313" key="6">
    <source>
        <dbReference type="Proteomes" id="UP000481153"/>
    </source>
</evidence>
<dbReference type="PANTHER" id="PTHR24322:SF736">
    <property type="entry name" value="RETINOL DEHYDROGENASE 10"/>
    <property type="match status" value="1"/>
</dbReference>
<dbReference type="Pfam" id="PF00106">
    <property type="entry name" value="adh_short"/>
    <property type="match status" value="1"/>
</dbReference>
<dbReference type="AlphaFoldDB" id="A0A6G0XGE0"/>
<dbReference type="InterPro" id="IPR002347">
    <property type="entry name" value="SDR_fam"/>
</dbReference>
<sequence>MLEVTTIAVAILVAVLGWLWLRSRPKYSVNGKLVVVTGAASGIGRGLSISLSNAGATVALIDVNEDGLNQVAATINRPAHVYVCPCDVADSAQVQATFEKLVKDTKRPVDVLINNAGIVQGKSLLELTPTEIQKTLHVNTLSHFYTTKAVLPSMLERKQGLIVSVSSVMGLIASAKLVDYCASKYAVIGYHEALRMEFYGSGVRTLLACPTAFSSGMFEGIFTGMVWWRRLIQKTLLPVYTVDDVVGTIMGAIQDGRYELITCAPCWRQYVLPWIIRVVRLLPPFIVDQILGLGGGFDGMNSFVGHAHEKSPAK</sequence>
<evidence type="ECO:0000256" key="4">
    <source>
        <dbReference type="SAM" id="Phobius"/>
    </source>
</evidence>
<dbReference type="SUPFAM" id="SSF51735">
    <property type="entry name" value="NAD(P)-binding Rossmann-fold domains"/>
    <property type="match status" value="1"/>
</dbReference>
<dbReference type="VEuPathDB" id="FungiDB:AeMF1_017334"/>
<evidence type="ECO:0000256" key="3">
    <source>
        <dbReference type="RuleBase" id="RU000363"/>
    </source>
</evidence>
<evidence type="ECO:0000256" key="1">
    <source>
        <dbReference type="ARBA" id="ARBA00006484"/>
    </source>
</evidence>
<keyword evidence="4" id="KW-0472">Membrane</keyword>
<feature type="transmembrane region" description="Helical" evidence="4">
    <location>
        <begin position="6"/>
        <end position="23"/>
    </location>
</feature>